<accession>A0ABQ6K049</accession>
<evidence type="ECO:0000313" key="2">
    <source>
        <dbReference type="Proteomes" id="UP001157034"/>
    </source>
</evidence>
<organism evidence="1 2">
    <name type="scientific">Pseudolysinimonas kribbensis</name>
    <dbReference type="NCBI Taxonomy" id="433641"/>
    <lineage>
        <taxon>Bacteria</taxon>
        <taxon>Bacillati</taxon>
        <taxon>Actinomycetota</taxon>
        <taxon>Actinomycetes</taxon>
        <taxon>Micrococcales</taxon>
        <taxon>Microbacteriaceae</taxon>
        <taxon>Pseudolysinimonas</taxon>
    </lineage>
</organism>
<evidence type="ECO:0008006" key="3">
    <source>
        <dbReference type="Google" id="ProtNLM"/>
    </source>
</evidence>
<sequence>MASTDLAPRSDAAPSFRDVEPYRVPFLFDRSRAPAYRLVNIGAERLRGVTVALVDSGVMSPVMPGALEPTQAIELQIRGEHLELNATLLVRWLRPSGDEYLWRVCF</sequence>
<gene>
    <name evidence="1" type="ORF">GCM10025881_06870</name>
</gene>
<proteinExistence type="predicted"/>
<protein>
    <recommendedName>
        <fullName evidence="3">PilZ domain-containing protein</fullName>
    </recommendedName>
</protein>
<name>A0ABQ6K049_9MICO</name>
<comment type="caution">
    <text evidence="1">The sequence shown here is derived from an EMBL/GenBank/DDBJ whole genome shotgun (WGS) entry which is preliminary data.</text>
</comment>
<dbReference type="Proteomes" id="UP001157034">
    <property type="component" value="Unassembled WGS sequence"/>
</dbReference>
<evidence type="ECO:0000313" key="1">
    <source>
        <dbReference type="EMBL" id="GMA93863.1"/>
    </source>
</evidence>
<reference evidence="2" key="1">
    <citation type="journal article" date="2019" name="Int. J. Syst. Evol. Microbiol.">
        <title>The Global Catalogue of Microorganisms (GCM) 10K type strain sequencing project: providing services to taxonomists for standard genome sequencing and annotation.</title>
        <authorList>
            <consortium name="The Broad Institute Genomics Platform"/>
            <consortium name="The Broad Institute Genome Sequencing Center for Infectious Disease"/>
            <person name="Wu L."/>
            <person name="Ma J."/>
        </authorList>
    </citation>
    <scope>NUCLEOTIDE SEQUENCE [LARGE SCALE GENOMIC DNA]</scope>
    <source>
        <strain evidence="2">NBRC 108894</strain>
    </source>
</reference>
<dbReference type="EMBL" id="BSVB01000001">
    <property type="protein sequence ID" value="GMA93863.1"/>
    <property type="molecule type" value="Genomic_DNA"/>
</dbReference>
<keyword evidence="2" id="KW-1185">Reference proteome</keyword>